<gene>
    <name evidence="6" type="ORF">Tdes44962_MAKER09849</name>
</gene>
<evidence type="ECO:0000256" key="2">
    <source>
        <dbReference type="ARBA" id="ARBA00022574"/>
    </source>
</evidence>
<sequence>MAAGALHSDHINYLIYRYLQEHGHENTAIAFHRDWYRPREYRDPENLPFAPIVQRHELITVVQKGLLFDELSCRGRDRGQRKFRWNGVSPRDRLDERDGEAVEGSREVNGAHATGSRPSSRGRRKGKAVSGPVSDEFPTPAPKRQRTSEGSGGVHVNGEAMDVDPSAVSPSAIEGEEDGEGASTAVGSDVEVMEVPERYDSMDVVNVATQTEVKVAPKTSTMYWKLDKPDAVVLHSQWNPSAESSDVNTLLTVGEGLCRVYRLSETTEDERHVEHHDDPNIGPKAVITASDWHPDGQSAVYAVDSIRKLDEEAEEGVQHLLHHRKGHGSTVMGPGPPLLDPPGIILYLAPSDAEGANERSAELVGWRIFESEVQDACWTAADMFVVCREDHPLMAAHLDPVSASNGDAELDASTVMRQGLVEHEMNVAMSSSRGDKVRYDSHLGALVVTANADGTLITLPLSVERTSEAMTLKLEDCDRTTLPGTLTALAFEPTMVRDAHGKASDGDKGNDRRLLAAAFGEGFTTIYRISHAADHAVHLEVLHRLNLDDAAPALALAWSPDGAQLAVSSTSTIHIWRREELSERKNGLVKRPWITWRADSAALGNGGMDGERRDDADGVLEPSLSWSADGERLAFAVEKQIAVIWFRPSLRAGAQSDAHDEEPIQANGGGEAEAGSSP</sequence>
<dbReference type="Gene3D" id="1.20.960.30">
    <property type="match status" value="1"/>
</dbReference>
<comment type="subcellular location">
    <subcellularLocation>
        <location evidence="1">Nucleus</location>
    </subcellularLocation>
</comment>
<reference evidence="6 7" key="2">
    <citation type="journal article" date="2021" name="Curr. Genet.">
        <title>Genetic response to nitrogen starvation in the aggressive Eucalyptus foliar pathogen Teratosphaeria destructans.</title>
        <authorList>
            <person name="Havenga M."/>
            <person name="Wingfield B.D."/>
            <person name="Wingfield M.J."/>
            <person name="Dreyer L.L."/>
            <person name="Roets F."/>
            <person name="Aylward J."/>
        </authorList>
    </citation>
    <scope>NUCLEOTIDE SEQUENCE [LARGE SCALE GENOMIC DNA]</scope>
    <source>
        <strain evidence="6">CMW44962</strain>
    </source>
</reference>
<keyword evidence="4" id="KW-0539">Nucleus</keyword>
<dbReference type="AlphaFoldDB" id="A0A9W7SR69"/>
<name>A0A9W7SR69_9PEZI</name>
<dbReference type="SUPFAM" id="SSF50998">
    <property type="entry name" value="Quinoprotein alcohol dehydrogenase-like"/>
    <property type="match status" value="1"/>
</dbReference>
<evidence type="ECO:0000256" key="3">
    <source>
        <dbReference type="ARBA" id="ARBA00022737"/>
    </source>
</evidence>
<dbReference type="PANTHER" id="PTHR22846:SF2">
    <property type="entry name" value="F-BOX-LIKE_WD REPEAT-CONTAINING PROTEIN EBI"/>
    <property type="match status" value="1"/>
</dbReference>
<proteinExistence type="predicted"/>
<dbReference type="GO" id="GO:0006357">
    <property type="term" value="P:regulation of transcription by RNA polymerase II"/>
    <property type="evidence" value="ECO:0007669"/>
    <property type="project" value="TreeGrafter"/>
</dbReference>
<evidence type="ECO:0000256" key="1">
    <source>
        <dbReference type="ARBA" id="ARBA00004123"/>
    </source>
</evidence>
<evidence type="ECO:0000256" key="4">
    <source>
        <dbReference type="ARBA" id="ARBA00023242"/>
    </source>
</evidence>
<organism evidence="6 7">
    <name type="scientific">Teratosphaeria destructans</name>
    <dbReference type="NCBI Taxonomy" id="418781"/>
    <lineage>
        <taxon>Eukaryota</taxon>
        <taxon>Fungi</taxon>
        <taxon>Dikarya</taxon>
        <taxon>Ascomycota</taxon>
        <taxon>Pezizomycotina</taxon>
        <taxon>Dothideomycetes</taxon>
        <taxon>Dothideomycetidae</taxon>
        <taxon>Mycosphaerellales</taxon>
        <taxon>Teratosphaeriaceae</taxon>
        <taxon>Teratosphaeria</taxon>
    </lineage>
</organism>
<evidence type="ECO:0000313" key="7">
    <source>
        <dbReference type="Proteomes" id="UP001138500"/>
    </source>
</evidence>
<dbReference type="InterPro" id="IPR045183">
    <property type="entry name" value="Ebi-like"/>
</dbReference>
<dbReference type="InterPro" id="IPR006594">
    <property type="entry name" value="LisH"/>
</dbReference>
<dbReference type="Proteomes" id="UP001138500">
    <property type="component" value="Unassembled WGS sequence"/>
</dbReference>
<dbReference type="Pfam" id="PF08513">
    <property type="entry name" value="LisH"/>
    <property type="match status" value="1"/>
</dbReference>
<dbReference type="InterPro" id="IPR015943">
    <property type="entry name" value="WD40/YVTN_repeat-like_dom_sf"/>
</dbReference>
<dbReference type="Gene3D" id="2.130.10.10">
    <property type="entry name" value="YVTN repeat-like/Quinoprotein amine dehydrogenase"/>
    <property type="match status" value="1"/>
</dbReference>
<dbReference type="InterPro" id="IPR011047">
    <property type="entry name" value="Quinoprotein_ADH-like_sf"/>
</dbReference>
<keyword evidence="2" id="KW-0853">WD repeat</keyword>
<dbReference type="OrthoDB" id="1367865at2759"/>
<dbReference type="PANTHER" id="PTHR22846">
    <property type="entry name" value="WD40 REPEAT PROTEIN"/>
    <property type="match status" value="1"/>
</dbReference>
<dbReference type="GO" id="GO:0034967">
    <property type="term" value="C:Set3 complex"/>
    <property type="evidence" value="ECO:0007669"/>
    <property type="project" value="TreeGrafter"/>
</dbReference>
<dbReference type="GO" id="GO:0003714">
    <property type="term" value="F:transcription corepressor activity"/>
    <property type="evidence" value="ECO:0007669"/>
    <property type="project" value="InterPro"/>
</dbReference>
<feature type="region of interest" description="Disordered" evidence="5">
    <location>
        <begin position="89"/>
        <end position="187"/>
    </location>
</feature>
<evidence type="ECO:0000313" key="6">
    <source>
        <dbReference type="EMBL" id="KAH9827067.1"/>
    </source>
</evidence>
<comment type="caution">
    <text evidence="6">The sequence shown here is derived from an EMBL/GenBank/DDBJ whole genome shotgun (WGS) entry which is preliminary data.</text>
</comment>
<keyword evidence="7" id="KW-1185">Reference proteome</keyword>
<dbReference type="EMBL" id="RIBY02001917">
    <property type="protein sequence ID" value="KAH9827067.1"/>
    <property type="molecule type" value="Genomic_DNA"/>
</dbReference>
<feature type="compositionally biased region" description="Basic and acidic residues" evidence="5">
    <location>
        <begin position="90"/>
        <end position="106"/>
    </location>
</feature>
<reference evidence="6 7" key="1">
    <citation type="journal article" date="2018" name="IMA Fungus">
        <title>IMA Genome-F 10: Nine draft genome sequences of Claviceps purpurea s.lat., including C. arundinis, C. humidiphila, and C. cf. spartinae, pseudomolecules for the pitch canker pathogen Fusarium circinatum, draft genome of Davidsoniella eucalypti, Grosmannia galeiformis, Quambalaria eucalypti, and Teratosphaeria destructans.</title>
        <authorList>
            <person name="Wingfield B.D."/>
            <person name="Liu M."/>
            <person name="Nguyen H.D."/>
            <person name="Lane F.A."/>
            <person name="Morgan S.W."/>
            <person name="De Vos L."/>
            <person name="Wilken P.M."/>
            <person name="Duong T.A."/>
            <person name="Aylward J."/>
            <person name="Coetzee M.P."/>
            <person name="Dadej K."/>
            <person name="De Beer Z.W."/>
            <person name="Findlay W."/>
            <person name="Havenga M."/>
            <person name="Kolarik M."/>
            <person name="Menzies J.G."/>
            <person name="Naidoo K."/>
            <person name="Pochopski O."/>
            <person name="Shoukouhi P."/>
            <person name="Santana Q.C."/>
            <person name="Seifert K.A."/>
            <person name="Soal N."/>
            <person name="Steenkamp E.T."/>
            <person name="Tatham C.T."/>
            <person name="van der Nest M.A."/>
            <person name="Wingfield M.J."/>
        </authorList>
    </citation>
    <scope>NUCLEOTIDE SEQUENCE [LARGE SCALE GENOMIC DNA]</scope>
    <source>
        <strain evidence="6">CMW44962</strain>
    </source>
</reference>
<keyword evidence="3" id="KW-0677">Repeat</keyword>
<accession>A0A9W7SR69</accession>
<evidence type="ECO:0000256" key="5">
    <source>
        <dbReference type="SAM" id="MobiDB-lite"/>
    </source>
</evidence>
<feature type="region of interest" description="Disordered" evidence="5">
    <location>
        <begin position="654"/>
        <end position="678"/>
    </location>
</feature>
<protein>
    <submittedName>
        <fullName evidence="6">LisH</fullName>
    </submittedName>
</protein>